<organism evidence="1 2">
    <name type="scientific">Pluteus cervinus</name>
    <dbReference type="NCBI Taxonomy" id="181527"/>
    <lineage>
        <taxon>Eukaryota</taxon>
        <taxon>Fungi</taxon>
        <taxon>Dikarya</taxon>
        <taxon>Basidiomycota</taxon>
        <taxon>Agaricomycotina</taxon>
        <taxon>Agaricomycetes</taxon>
        <taxon>Agaricomycetidae</taxon>
        <taxon>Agaricales</taxon>
        <taxon>Pluteineae</taxon>
        <taxon>Pluteaceae</taxon>
        <taxon>Pluteus</taxon>
    </lineage>
</organism>
<dbReference type="EMBL" id="ML208861">
    <property type="protein sequence ID" value="TFK59937.1"/>
    <property type="molecule type" value="Genomic_DNA"/>
</dbReference>
<sequence>MASGNGAPKDEKIKTKHQRFYARNKERLRPAGKIRMKLVRAARRTEIRRIALTSGWDLGIDQLASPPGAENTELSAGNDEFESGAESDDEISSSNTPANEDAGAFSRSTLHVDCAIEDEVNRLTPFNEVNHFDNASRAVYDWLAEWGGLESWPKTLDMGFQMAQTSGRVDEWARSVVDHADRGRLLERLLGQMETTLPLEMWKIRELWRQQTHLVGLVVKALTLIEVRVNLFQKGSFNYIQ</sequence>
<protein>
    <submittedName>
        <fullName evidence="1">Uncharacterized protein</fullName>
    </submittedName>
</protein>
<keyword evidence="2" id="KW-1185">Reference proteome</keyword>
<accession>A0ACD3A2X2</accession>
<gene>
    <name evidence="1" type="ORF">BDN72DRAFT_905404</name>
</gene>
<proteinExistence type="predicted"/>
<evidence type="ECO:0000313" key="2">
    <source>
        <dbReference type="Proteomes" id="UP000308600"/>
    </source>
</evidence>
<evidence type="ECO:0000313" key="1">
    <source>
        <dbReference type="EMBL" id="TFK59937.1"/>
    </source>
</evidence>
<dbReference type="Proteomes" id="UP000308600">
    <property type="component" value="Unassembled WGS sequence"/>
</dbReference>
<name>A0ACD3A2X2_9AGAR</name>
<reference evidence="1 2" key="1">
    <citation type="journal article" date="2019" name="Nat. Ecol. Evol.">
        <title>Megaphylogeny resolves global patterns of mushroom evolution.</title>
        <authorList>
            <person name="Varga T."/>
            <person name="Krizsan K."/>
            <person name="Foldi C."/>
            <person name="Dima B."/>
            <person name="Sanchez-Garcia M."/>
            <person name="Sanchez-Ramirez S."/>
            <person name="Szollosi G.J."/>
            <person name="Szarkandi J.G."/>
            <person name="Papp V."/>
            <person name="Albert L."/>
            <person name="Andreopoulos W."/>
            <person name="Angelini C."/>
            <person name="Antonin V."/>
            <person name="Barry K.W."/>
            <person name="Bougher N.L."/>
            <person name="Buchanan P."/>
            <person name="Buyck B."/>
            <person name="Bense V."/>
            <person name="Catcheside P."/>
            <person name="Chovatia M."/>
            <person name="Cooper J."/>
            <person name="Damon W."/>
            <person name="Desjardin D."/>
            <person name="Finy P."/>
            <person name="Geml J."/>
            <person name="Haridas S."/>
            <person name="Hughes K."/>
            <person name="Justo A."/>
            <person name="Karasinski D."/>
            <person name="Kautmanova I."/>
            <person name="Kiss B."/>
            <person name="Kocsube S."/>
            <person name="Kotiranta H."/>
            <person name="LaButti K.M."/>
            <person name="Lechner B.E."/>
            <person name="Liimatainen K."/>
            <person name="Lipzen A."/>
            <person name="Lukacs Z."/>
            <person name="Mihaltcheva S."/>
            <person name="Morgado L.N."/>
            <person name="Niskanen T."/>
            <person name="Noordeloos M.E."/>
            <person name="Ohm R.A."/>
            <person name="Ortiz-Santana B."/>
            <person name="Ovrebo C."/>
            <person name="Racz N."/>
            <person name="Riley R."/>
            <person name="Savchenko A."/>
            <person name="Shiryaev A."/>
            <person name="Soop K."/>
            <person name="Spirin V."/>
            <person name="Szebenyi C."/>
            <person name="Tomsovsky M."/>
            <person name="Tulloss R.E."/>
            <person name="Uehling J."/>
            <person name="Grigoriev I.V."/>
            <person name="Vagvolgyi C."/>
            <person name="Papp T."/>
            <person name="Martin F.M."/>
            <person name="Miettinen O."/>
            <person name="Hibbett D.S."/>
            <person name="Nagy L.G."/>
        </authorList>
    </citation>
    <scope>NUCLEOTIDE SEQUENCE [LARGE SCALE GENOMIC DNA]</scope>
    <source>
        <strain evidence="1 2">NL-1719</strain>
    </source>
</reference>